<gene>
    <name evidence="2" type="ORF">ABIG07_002100</name>
</gene>
<reference evidence="2 3" key="1">
    <citation type="submission" date="2024-07" db="EMBL/GenBank/DDBJ databases">
        <title>Genomic Encyclopedia of Type Strains, Phase V (KMG-V): Genome sequencing to study the core and pangenomes of soil and plant-associated prokaryotes.</title>
        <authorList>
            <person name="Whitman W."/>
        </authorList>
    </citation>
    <scope>NUCLEOTIDE SEQUENCE [LARGE SCALE GENOMIC DNA]</scope>
    <source>
        <strain evidence="2 3">USDA 152</strain>
    </source>
</reference>
<protein>
    <submittedName>
        <fullName evidence="2">Uncharacterized protein</fullName>
    </submittedName>
</protein>
<organism evidence="2 3">
    <name type="scientific">Bradyrhizobium ottawaense</name>
    <dbReference type="NCBI Taxonomy" id="931866"/>
    <lineage>
        <taxon>Bacteria</taxon>
        <taxon>Pseudomonadati</taxon>
        <taxon>Pseudomonadota</taxon>
        <taxon>Alphaproteobacteria</taxon>
        <taxon>Hyphomicrobiales</taxon>
        <taxon>Nitrobacteraceae</taxon>
        <taxon>Bradyrhizobium</taxon>
    </lineage>
</organism>
<comment type="caution">
    <text evidence="2">The sequence shown here is derived from an EMBL/GenBank/DDBJ whole genome shotgun (WGS) entry which is preliminary data.</text>
</comment>
<accession>A0ABV4FPD2</accession>
<dbReference type="Proteomes" id="UP001565369">
    <property type="component" value="Unassembled WGS sequence"/>
</dbReference>
<dbReference type="EMBL" id="JBGBZJ010000003">
    <property type="protein sequence ID" value="MEY9453152.1"/>
    <property type="molecule type" value="Genomic_DNA"/>
</dbReference>
<evidence type="ECO:0000313" key="2">
    <source>
        <dbReference type="EMBL" id="MEY9453152.1"/>
    </source>
</evidence>
<evidence type="ECO:0000256" key="1">
    <source>
        <dbReference type="SAM" id="MobiDB-lite"/>
    </source>
</evidence>
<feature type="region of interest" description="Disordered" evidence="1">
    <location>
        <begin position="81"/>
        <end position="119"/>
    </location>
</feature>
<name>A0ABV4FPD2_9BRAD</name>
<sequence length="312" mass="34860">MAGTMTFRQFVGVAAVLAVTPGCGNLLVDGGRSFSEIRFRCRLQRGRDAGGISELVDACLDALAVGLHAALHAIHQRQFGRRERAARGQRRGQRGRSAAGRDTQVLGRPRQAQQRRERGIGVDDFRFEPVHDRLDVADDLGNTGEKALDHSTIARRQRDAHRAICRRGDLLQPPCGTVEILDNRSAVIQHQDRAPCSLEAGLGGFRGLPGRFDLGWRRRRFLEDRTDIGGAKAGDVLTDHQGRTKGIDSLDRVGAVREDARLGYQHLGAEDDCKYRHRQHRQREKLPDPHPWVPRIHFCNVENLAGRPLRAR</sequence>
<proteinExistence type="predicted"/>
<keyword evidence="3" id="KW-1185">Reference proteome</keyword>
<evidence type="ECO:0000313" key="3">
    <source>
        <dbReference type="Proteomes" id="UP001565369"/>
    </source>
</evidence>